<dbReference type="GO" id="GO:0008643">
    <property type="term" value="P:carbohydrate transport"/>
    <property type="evidence" value="ECO:0007669"/>
    <property type="project" value="InterPro"/>
</dbReference>
<name>A0A1D8K9U6_9GAMM</name>
<evidence type="ECO:0000256" key="1">
    <source>
        <dbReference type="ARBA" id="ARBA00008769"/>
    </source>
</evidence>
<dbReference type="KEGG" id="aaeo:BJI67_12385"/>
<dbReference type="AlphaFoldDB" id="A0A1D8K9U6"/>
<dbReference type="Pfam" id="PF04966">
    <property type="entry name" value="OprB"/>
    <property type="match status" value="1"/>
</dbReference>
<dbReference type="InterPro" id="IPR038673">
    <property type="entry name" value="OprB_sf"/>
</dbReference>
<organism evidence="3 4">
    <name type="scientific">Acidihalobacter aeolianus</name>
    <dbReference type="NCBI Taxonomy" id="2792603"/>
    <lineage>
        <taxon>Bacteria</taxon>
        <taxon>Pseudomonadati</taxon>
        <taxon>Pseudomonadota</taxon>
        <taxon>Gammaproteobacteria</taxon>
        <taxon>Chromatiales</taxon>
        <taxon>Ectothiorhodospiraceae</taxon>
        <taxon>Acidihalobacter</taxon>
    </lineage>
</organism>
<dbReference type="EMBL" id="CP017448">
    <property type="protein sequence ID" value="AOV17743.1"/>
    <property type="molecule type" value="Genomic_DNA"/>
</dbReference>
<protein>
    <submittedName>
        <fullName evidence="3">Uncharacterized protein</fullName>
    </submittedName>
</protein>
<dbReference type="PANTHER" id="PTHR37944">
    <property type="entry name" value="PORIN B"/>
    <property type="match status" value="1"/>
</dbReference>
<dbReference type="InterPro" id="IPR052932">
    <property type="entry name" value="OprB_Porin"/>
</dbReference>
<accession>A0A1D8K9U6</accession>
<dbReference type="PANTHER" id="PTHR37944:SF1">
    <property type="entry name" value="PORIN B"/>
    <property type="match status" value="1"/>
</dbReference>
<dbReference type="GO" id="GO:0016020">
    <property type="term" value="C:membrane"/>
    <property type="evidence" value="ECO:0007669"/>
    <property type="project" value="InterPro"/>
</dbReference>
<sequence length="341" mass="36372">MTAGAAGADPTYHASLLWNNEAVDTPDGTLRSGATYDSMLLAALDARIGDDTAPANGKLHISFLGVRSGLPSTNYIGDFQTASNIEAPDATRIYSAWYRQTWAHANSIQAGLIDLNTLFDVTDAAGLLLNASFGLDPTLSGNLPVSTYPEPGYGIVFGRTQGTFALNVGLFQADPTQRMGPIGQGALAIAELDYGYANNLPTQIGIGLWRYRQPNPIIAATSLTGGYINLSQSLNGSGVRHTRAFLRLGMAPGSDSPVPRHLSVGFDMSSPIATRPDDHLSIGMTSAALRGQNTETTYEATYQIALNEQFALQPDFQYITHVSGTDRNASVFILRLQLALD</sequence>
<proteinExistence type="inferred from homology"/>
<evidence type="ECO:0000256" key="2">
    <source>
        <dbReference type="RuleBase" id="RU363072"/>
    </source>
</evidence>
<dbReference type="InterPro" id="IPR007049">
    <property type="entry name" value="Carb-sel_porin_OprB"/>
</dbReference>
<reference evidence="3 4" key="1">
    <citation type="submission" date="2016-09" db="EMBL/GenBank/DDBJ databases">
        <title>Acidihalobacter prosperus V6 (DSM14174).</title>
        <authorList>
            <person name="Khaleque H.N."/>
            <person name="Ramsay J.P."/>
            <person name="Murphy R.J.T."/>
            <person name="Kaksonen A.H."/>
            <person name="Boxall N.J."/>
            <person name="Watkin E.L.J."/>
        </authorList>
    </citation>
    <scope>NUCLEOTIDE SEQUENCE [LARGE SCALE GENOMIC DNA]</scope>
    <source>
        <strain evidence="3 4">V6</strain>
    </source>
</reference>
<gene>
    <name evidence="3" type="ORF">BJI67_12385</name>
</gene>
<dbReference type="GO" id="GO:0015288">
    <property type="term" value="F:porin activity"/>
    <property type="evidence" value="ECO:0007669"/>
    <property type="project" value="InterPro"/>
</dbReference>
<evidence type="ECO:0000313" key="3">
    <source>
        <dbReference type="EMBL" id="AOV17743.1"/>
    </source>
</evidence>
<dbReference type="Gene3D" id="2.40.160.180">
    <property type="entry name" value="Carbohydrate-selective porin OprB"/>
    <property type="match status" value="1"/>
</dbReference>
<dbReference type="Proteomes" id="UP000095342">
    <property type="component" value="Chromosome"/>
</dbReference>
<evidence type="ECO:0000313" key="4">
    <source>
        <dbReference type="Proteomes" id="UP000095342"/>
    </source>
</evidence>
<keyword evidence="4" id="KW-1185">Reference proteome</keyword>
<comment type="similarity">
    <text evidence="1 2">Belongs to the OprB family.</text>
</comment>